<keyword evidence="2" id="KW-0812">Transmembrane</keyword>
<evidence type="ECO:0000256" key="2">
    <source>
        <dbReference type="SAM" id="Phobius"/>
    </source>
</evidence>
<proteinExistence type="predicted"/>
<feature type="transmembrane region" description="Helical" evidence="2">
    <location>
        <begin position="204"/>
        <end position="222"/>
    </location>
</feature>
<dbReference type="PANTHER" id="PTHR45228:SF4">
    <property type="entry name" value="LIPOPROTEIN"/>
    <property type="match status" value="1"/>
</dbReference>
<dbReference type="PANTHER" id="PTHR45228">
    <property type="entry name" value="CYCLIC DI-GMP PHOSPHODIESTERASE TM_0186-RELATED"/>
    <property type="match status" value="1"/>
</dbReference>
<evidence type="ECO:0000259" key="3">
    <source>
        <dbReference type="PROSITE" id="PS51832"/>
    </source>
</evidence>
<feature type="transmembrane region" description="Helical" evidence="2">
    <location>
        <begin position="180"/>
        <end position="198"/>
    </location>
</feature>
<keyword evidence="2" id="KW-1133">Transmembrane helix</keyword>
<dbReference type="EMBL" id="JBHMAX010000007">
    <property type="protein sequence ID" value="MFB9731190.1"/>
    <property type="molecule type" value="Genomic_DNA"/>
</dbReference>
<sequence length="467" mass="48522">MDLYILLLGVLATAVCWWGWTRGGGAGPPDPVVVLALAVLGVAGVALRERDLGPHLGVSVAMVVLAAALPLAGPSGAVLVGGVSYALDPRRTRWRTRFFNVAMTGFLGAAGGLVYLTLGGVRVQGADPVYPPDLLLRVGLPLLLAYAAMTGLNAVAIALMSHFMKGTAVPGMVARVLRSLGWGYLSHVVIAFLFAVLWGPARLGALSALFVLGPLLVAHWSIGREVAARREHQETVTTFVAALEKAEPTSVGHSARVAELVDRMAPALGIRGQAADDLHYAALVHDIGMVAVRPGLHGGEHTDPEPAGRLSLLSSHPVAGVDVLRGLDFLTGALPAVRHHHERMDGRGYPDGLRGDEIPLAARVIAVADAFDALTVDRGQGTGDQGAAVAELRRRAGSHLDPAVVEVLASTVVGTAAGGSSPTTHGTAGTGSPVLDPLPADGWVDHDDPRVSDVFAEWQPEGAERQP</sequence>
<dbReference type="PROSITE" id="PS51832">
    <property type="entry name" value="HD_GYP"/>
    <property type="match status" value="1"/>
</dbReference>
<name>A0ABV5V0A5_9MICO</name>
<feature type="transmembrane region" description="Helical" evidence="2">
    <location>
        <begin position="60"/>
        <end position="86"/>
    </location>
</feature>
<dbReference type="SUPFAM" id="SSF109604">
    <property type="entry name" value="HD-domain/PDEase-like"/>
    <property type="match status" value="1"/>
</dbReference>
<evidence type="ECO:0000313" key="5">
    <source>
        <dbReference type="Proteomes" id="UP001589613"/>
    </source>
</evidence>
<dbReference type="SMART" id="SM00471">
    <property type="entry name" value="HDc"/>
    <property type="match status" value="1"/>
</dbReference>
<dbReference type="GO" id="GO:0016787">
    <property type="term" value="F:hydrolase activity"/>
    <property type="evidence" value="ECO:0007669"/>
    <property type="project" value="UniProtKB-KW"/>
</dbReference>
<feature type="transmembrane region" description="Helical" evidence="2">
    <location>
        <begin position="138"/>
        <end position="159"/>
    </location>
</feature>
<dbReference type="Gene3D" id="1.10.3210.10">
    <property type="entry name" value="Hypothetical protein af1432"/>
    <property type="match status" value="1"/>
</dbReference>
<feature type="transmembrane region" description="Helical" evidence="2">
    <location>
        <begin position="98"/>
        <end position="118"/>
    </location>
</feature>
<evidence type="ECO:0000313" key="4">
    <source>
        <dbReference type="EMBL" id="MFB9731190.1"/>
    </source>
</evidence>
<gene>
    <name evidence="4" type="ORF">ACFFN0_03925</name>
</gene>
<dbReference type="CDD" id="cd00077">
    <property type="entry name" value="HDc"/>
    <property type="match status" value="1"/>
</dbReference>
<feature type="domain" description="HD-GYP" evidence="3">
    <location>
        <begin position="228"/>
        <end position="424"/>
    </location>
</feature>
<dbReference type="Proteomes" id="UP001589613">
    <property type="component" value="Unassembled WGS sequence"/>
</dbReference>
<dbReference type="RefSeq" id="WP_141337835.1">
    <property type="nucleotide sequence ID" value="NZ_JBHMAX010000007.1"/>
</dbReference>
<feature type="region of interest" description="Disordered" evidence="1">
    <location>
        <begin position="416"/>
        <end position="452"/>
    </location>
</feature>
<reference evidence="4 5" key="1">
    <citation type="submission" date="2024-09" db="EMBL/GenBank/DDBJ databases">
        <authorList>
            <person name="Sun Q."/>
            <person name="Mori K."/>
        </authorList>
    </citation>
    <scope>NUCLEOTIDE SEQUENCE [LARGE SCALE GENOMIC DNA]</scope>
    <source>
        <strain evidence="4 5">JCM 12763</strain>
    </source>
</reference>
<evidence type="ECO:0000256" key="1">
    <source>
        <dbReference type="SAM" id="MobiDB-lite"/>
    </source>
</evidence>
<feature type="compositionally biased region" description="Polar residues" evidence="1">
    <location>
        <begin position="418"/>
        <end position="427"/>
    </location>
</feature>
<dbReference type="InterPro" id="IPR052020">
    <property type="entry name" value="Cyclic_di-GMP/3'3'-cGAMP_PDE"/>
</dbReference>
<dbReference type="InterPro" id="IPR037522">
    <property type="entry name" value="HD_GYP_dom"/>
</dbReference>
<dbReference type="EC" id="3.1.4.-" evidence="4"/>
<keyword evidence="5" id="KW-1185">Reference proteome</keyword>
<dbReference type="Pfam" id="PF13487">
    <property type="entry name" value="HD_5"/>
    <property type="match status" value="1"/>
</dbReference>
<dbReference type="InterPro" id="IPR003607">
    <property type="entry name" value="HD/PDEase_dom"/>
</dbReference>
<keyword evidence="4" id="KW-0378">Hydrolase</keyword>
<organism evidence="4 5">
    <name type="scientific">Ornithinimicrobium kibberense</name>
    <dbReference type="NCBI Taxonomy" id="282060"/>
    <lineage>
        <taxon>Bacteria</taxon>
        <taxon>Bacillati</taxon>
        <taxon>Actinomycetota</taxon>
        <taxon>Actinomycetes</taxon>
        <taxon>Micrococcales</taxon>
        <taxon>Ornithinimicrobiaceae</taxon>
        <taxon>Ornithinimicrobium</taxon>
    </lineage>
</organism>
<comment type="caution">
    <text evidence="4">The sequence shown here is derived from an EMBL/GenBank/DDBJ whole genome shotgun (WGS) entry which is preliminary data.</text>
</comment>
<protein>
    <submittedName>
        <fullName evidence="4">HD-GYP domain-containing protein</fullName>
        <ecNumber evidence="4">3.1.4.-</ecNumber>
    </submittedName>
</protein>
<keyword evidence="2" id="KW-0472">Membrane</keyword>
<accession>A0ABV5V0A5</accession>